<comment type="similarity">
    <text evidence="5 14">Belongs to the phosphohexose mutase family.</text>
</comment>
<name>A0A366I6J9_9FIRM</name>
<evidence type="ECO:0000256" key="7">
    <source>
        <dbReference type="ARBA" id="ARBA00022553"/>
    </source>
</evidence>
<proteinExistence type="inferred from homology"/>
<evidence type="ECO:0000256" key="5">
    <source>
        <dbReference type="ARBA" id="ARBA00010231"/>
    </source>
</evidence>
<dbReference type="PANTHER" id="PTHR45745">
    <property type="entry name" value="PHOSPHOMANNOMUTASE 45A"/>
    <property type="match status" value="1"/>
</dbReference>
<feature type="domain" description="Alpha-D-phosphohexomutase alpha/beta/alpha" evidence="17">
    <location>
        <begin position="210"/>
        <end position="318"/>
    </location>
</feature>
<evidence type="ECO:0000256" key="9">
    <source>
        <dbReference type="ARBA" id="ARBA00022842"/>
    </source>
</evidence>
<evidence type="ECO:0000259" key="15">
    <source>
        <dbReference type="Pfam" id="PF00408"/>
    </source>
</evidence>
<dbReference type="EC" id="5.4.2.2" evidence="6"/>
<gene>
    <name evidence="19" type="ORF">DES36_11136</name>
</gene>
<comment type="caution">
    <text evidence="19">The sequence shown here is derived from an EMBL/GenBank/DDBJ whole genome shotgun (WGS) entry which is preliminary data.</text>
</comment>
<dbReference type="GO" id="GO:0006166">
    <property type="term" value="P:purine ribonucleoside salvage"/>
    <property type="evidence" value="ECO:0007669"/>
    <property type="project" value="TreeGrafter"/>
</dbReference>
<dbReference type="InterPro" id="IPR016066">
    <property type="entry name" value="A-D-PHexomutase_CS"/>
</dbReference>
<evidence type="ECO:0000256" key="13">
    <source>
        <dbReference type="ARBA" id="ARBA00041467"/>
    </source>
</evidence>
<evidence type="ECO:0000256" key="12">
    <source>
        <dbReference type="ARBA" id="ARBA00041398"/>
    </source>
</evidence>
<comment type="pathway">
    <text evidence="3">Glycolipid metabolism; diglucosyl-diacylglycerol biosynthesis.</text>
</comment>
<keyword evidence="10" id="KW-0413">Isomerase</keyword>
<keyword evidence="20" id="KW-1185">Reference proteome</keyword>
<keyword evidence="9 14" id="KW-0460">Magnesium</keyword>
<feature type="domain" description="Alpha-D-phosphohexomutase alpha/beta/alpha" evidence="18">
    <location>
        <begin position="326"/>
        <end position="452"/>
    </location>
</feature>
<dbReference type="GO" id="GO:0000287">
    <property type="term" value="F:magnesium ion binding"/>
    <property type="evidence" value="ECO:0007669"/>
    <property type="project" value="InterPro"/>
</dbReference>
<dbReference type="InterPro" id="IPR005846">
    <property type="entry name" value="A-D-PHexomutase_a/b/a-III"/>
</dbReference>
<dbReference type="SUPFAM" id="SSF55957">
    <property type="entry name" value="Phosphoglucomutase, C-terminal domain"/>
    <property type="match status" value="1"/>
</dbReference>
<dbReference type="InterPro" id="IPR016055">
    <property type="entry name" value="A-D-PHexomutase_a/b/a-I/II/III"/>
</dbReference>
<organism evidence="19 20">
    <name type="scientific">Alkalibaculum bacchi</name>
    <dbReference type="NCBI Taxonomy" id="645887"/>
    <lineage>
        <taxon>Bacteria</taxon>
        <taxon>Bacillati</taxon>
        <taxon>Bacillota</taxon>
        <taxon>Clostridia</taxon>
        <taxon>Eubacteriales</taxon>
        <taxon>Eubacteriaceae</taxon>
        <taxon>Alkalibaculum</taxon>
    </lineage>
</organism>
<sequence length="577" mass="65408">MYKDKYNLWMNSEFVDEKTKEELRSIADDPKELEDRFYQNLEFGTAGLRGILGAGKNRMNKYTVGFATQGLANHIAKWGQKYKDKGVAIAYDSRNMSEEFAKTTALILCANGIRTYLFDSLRPVPVLSFAIRHLKCISGIVITASHNPPEYNGYKVYWKEGYQLTPNQAQEISDEISLIYDFKYIKTIDEEDAIAQGFLHYISSEIDGPYNDAIVSQCLNRELIVEKGNHLNIVYSPLHGSGNVPLRKALKSVGFEHVYVVREQEKPDGNFPTVKVPNPEEISVFELAKKLANEKNADIIIATDPDADRIGIAYKDKKGNYINLSGNQIGCILEYYLISQLREKGDLPKNGVIIKSIVSTDLVDRIADDFNVNVESTLTGFKYIGEKIEEYANTKLRKYILGFEESYGYLVGDHARDKDAVGASLILCEMALYYKENGKNLGDVLEEIYQAYGYYIDCIESIKLGGKEGSERLKKIAAFFRKDLPMKWAGLNVQYIEDYLQGKRNTVGEGTEKLSLPQSNVIKIYLEDDSWFCVRPSGTEPKIKIYFSIRGKTLEEAKNKLEAIRDEVMKKAIEAQN</sequence>
<evidence type="ECO:0000256" key="1">
    <source>
        <dbReference type="ARBA" id="ARBA00000443"/>
    </source>
</evidence>
<evidence type="ECO:0000259" key="17">
    <source>
        <dbReference type="Pfam" id="PF02879"/>
    </source>
</evidence>
<dbReference type="InterPro" id="IPR036900">
    <property type="entry name" value="A-D-PHexomutase_C_sf"/>
</dbReference>
<comment type="catalytic activity">
    <reaction evidence="1">
        <text>alpha-D-glucose 1-phosphate = alpha-D-glucose 6-phosphate</text>
        <dbReference type="Rhea" id="RHEA:23536"/>
        <dbReference type="ChEBI" id="CHEBI:58225"/>
        <dbReference type="ChEBI" id="CHEBI:58601"/>
        <dbReference type="EC" id="5.4.2.2"/>
    </reaction>
</comment>
<dbReference type="Pfam" id="PF02880">
    <property type="entry name" value="PGM_PMM_III"/>
    <property type="match status" value="1"/>
</dbReference>
<dbReference type="PRINTS" id="PR00509">
    <property type="entry name" value="PGMPMM"/>
</dbReference>
<dbReference type="GO" id="GO:0004614">
    <property type="term" value="F:phosphoglucomutase activity"/>
    <property type="evidence" value="ECO:0007669"/>
    <property type="project" value="UniProtKB-EC"/>
</dbReference>
<dbReference type="PROSITE" id="PS00710">
    <property type="entry name" value="PGM_PMM"/>
    <property type="match status" value="1"/>
</dbReference>
<accession>A0A366I6J9</accession>
<dbReference type="Gene3D" id="3.30.310.50">
    <property type="entry name" value="Alpha-D-phosphohexomutase, C-terminal domain"/>
    <property type="match status" value="1"/>
</dbReference>
<evidence type="ECO:0000256" key="10">
    <source>
        <dbReference type="ARBA" id="ARBA00023235"/>
    </source>
</evidence>
<evidence type="ECO:0000256" key="4">
    <source>
        <dbReference type="ARBA" id="ARBA00005189"/>
    </source>
</evidence>
<dbReference type="InterPro" id="IPR005844">
    <property type="entry name" value="A-D-PHexomutase_a/b/a-I"/>
</dbReference>
<dbReference type="GO" id="GO:0008973">
    <property type="term" value="F:phosphopentomutase activity"/>
    <property type="evidence" value="ECO:0007669"/>
    <property type="project" value="TreeGrafter"/>
</dbReference>
<dbReference type="InterPro" id="IPR005845">
    <property type="entry name" value="A-D-PHexomutase_a/b/a-II"/>
</dbReference>
<dbReference type="Pfam" id="PF02878">
    <property type="entry name" value="PGM_PMM_I"/>
    <property type="match status" value="1"/>
</dbReference>
<protein>
    <recommendedName>
        <fullName evidence="11">Phosphoglucomutase</fullName>
        <ecNumber evidence="6">5.4.2.2</ecNumber>
    </recommendedName>
    <alternativeName>
        <fullName evidence="13">Alpha-phosphoglucomutase</fullName>
    </alternativeName>
    <alternativeName>
        <fullName evidence="12">Glucose phosphomutase</fullName>
    </alternativeName>
</protein>
<feature type="domain" description="Alpha-D-phosphohexomutase C-terminal" evidence="15">
    <location>
        <begin position="518"/>
        <end position="547"/>
    </location>
</feature>
<dbReference type="EMBL" id="QNRX01000011">
    <property type="protein sequence ID" value="RBP62606.1"/>
    <property type="molecule type" value="Genomic_DNA"/>
</dbReference>
<evidence type="ECO:0000313" key="19">
    <source>
        <dbReference type="EMBL" id="RBP62606.1"/>
    </source>
</evidence>
<evidence type="ECO:0000313" key="20">
    <source>
        <dbReference type="Proteomes" id="UP000253490"/>
    </source>
</evidence>
<dbReference type="Gene3D" id="3.40.120.10">
    <property type="entry name" value="Alpha-D-Glucose-1,6-Bisphosphate, subunit A, domain 3"/>
    <property type="match status" value="3"/>
</dbReference>
<evidence type="ECO:0000256" key="8">
    <source>
        <dbReference type="ARBA" id="ARBA00022723"/>
    </source>
</evidence>
<dbReference type="SUPFAM" id="SSF53738">
    <property type="entry name" value="Phosphoglucomutase, first 3 domains"/>
    <property type="match status" value="3"/>
</dbReference>
<dbReference type="Pfam" id="PF00408">
    <property type="entry name" value="PGM_PMM_IV"/>
    <property type="match status" value="1"/>
</dbReference>
<dbReference type="Proteomes" id="UP000253490">
    <property type="component" value="Unassembled WGS sequence"/>
</dbReference>
<dbReference type="InterPro" id="IPR005843">
    <property type="entry name" value="A-D-PHexomutase_C"/>
</dbReference>
<evidence type="ECO:0000259" key="18">
    <source>
        <dbReference type="Pfam" id="PF02880"/>
    </source>
</evidence>
<dbReference type="GO" id="GO:0005975">
    <property type="term" value="P:carbohydrate metabolic process"/>
    <property type="evidence" value="ECO:0007669"/>
    <property type="project" value="InterPro"/>
</dbReference>
<evidence type="ECO:0000259" key="16">
    <source>
        <dbReference type="Pfam" id="PF02878"/>
    </source>
</evidence>
<evidence type="ECO:0000256" key="11">
    <source>
        <dbReference type="ARBA" id="ARBA00039995"/>
    </source>
</evidence>
<reference evidence="19 20" key="1">
    <citation type="submission" date="2018-06" db="EMBL/GenBank/DDBJ databases">
        <title>Genomic Encyclopedia of Type Strains, Phase IV (KMG-IV): sequencing the most valuable type-strain genomes for metagenomic binning, comparative biology and taxonomic classification.</title>
        <authorList>
            <person name="Goeker M."/>
        </authorList>
    </citation>
    <scope>NUCLEOTIDE SEQUENCE [LARGE SCALE GENOMIC DNA]</scope>
    <source>
        <strain evidence="19 20">DSM 22112</strain>
    </source>
</reference>
<dbReference type="Pfam" id="PF02879">
    <property type="entry name" value="PGM_PMM_II"/>
    <property type="match status" value="1"/>
</dbReference>
<keyword evidence="8 14" id="KW-0479">Metal-binding</keyword>
<feature type="domain" description="Alpha-D-phosphohexomutase alpha/beta/alpha" evidence="16">
    <location>
        <begin position="42"/>
        <end position="176"/>
    </location>
</feature>
<keyword evidence="7" id="KW-0597">Phosphoprotein</keyword>
<evidence type="ECO:0000256" key="14">
    <source>
        <dbReference type="RuleBase" id="RU004326"/>
    </source>
</evidence>
<comment type="pathway">
    <text evidence="4">Lipid metabolism.</text>
</comment>
<dbReference type="PANTHER" id="PTHR45745:SF1">
    <property type="entry name" value="PHOSPHOGLUCOMUTASE 2B-RELATED"/>
    <property type="match status" value="1"/>
</dbReference>
<evidence type="ECO:0000256" key="2">
    <source>
        <dbReference type="ARBA" id="ARBA00001946"/>
    </source>
</evidence>
<dbReference type="CDD" id="cd05799">
    <property type="entry name" value="PGM2"/>
    <property type="match status" value="1"/>
</dbReference>
<dbReference type="AlphaFoldDB" id="A0A366I6J9"/>
<evidence type="ECO:0000256" key="6">
    <source>
        <dbReference type="ARBA" id="ARBA00012728"/>
    </source>
</evidence>
<comment type="cofactor">
    <cofactor evidence="2">
        <name>Mg(2+)</name>
        <dbReference type="ChEBI" id="CHEBI:18420"/>
    </cofactor>
</comment>
<evidence type="ECO:0000256" key="3">
    <source>
        <dbReference type="ARBA" id="ARBA00005164"/>
    </source>
</evidence>
<dbReference type="InterPro" id="IPR005841">
    <property type="entry name" value="Alpha-D-phosphohexomutase_SF"/>
</dbReference>